<dbReference type="OrthoDB" id="1890443at2759"/>
<protein>
    <recommendedName>
        <fullName evidence="3">Non-specific lipid-transfer protein</fullName>
    </recommendedName>
</protein>
<evidence type="ECO:0000313" key="7">
    <source>
        <dbReference type="Proteomes" id="UP000447434"/>
    </source>
</evidence>
<dbReference type="PRINTS" id="PR00382">
    <property type="entry name" value="LIPIDTRNSFER"/>
</dbReference>
<dbReference type="SMART" id="SM00499">
    <property type="entry name" value="AAI"/>
    <property type="match status" value="1"/>
</dbReference>
<sequence>MATHKVEYVVMVLMCMAVVGALITTAEVDCGQVVSFIAPCINYLMNGGAVPGECCNGVKKVVLLAQTTADKQTACNCLKAQAAAISTFKNANAEALPAKCGVNLPYKISSSTNCNNIKF</sequence>
<keyword evidence="2" id="KW-1015">Disulfide bond</keyword>
<gene>
    <name evidence="6" type="ORF">Lalb_Chr12g0207671</name>
</gene>
<dbReference type="AlphaFoldDB" id="A0A6A4PNV1"/>
<feature type="transmembrane region" description="Helical" evidence="4">
    <location>
        <begin position="7"/>
        <end position="26"/>
    </location>
</feature>
<keyword evidence="4" id="KW-1133">Transmembrane helix</keyword>
<name>A0A6A4PNV1_LUPAL</name>
<evidence type="ECO:0000313" key="6">
    <source>
        <dbReference type="EMBL" id="KAE9603172.1"/>
    </source>
</evidence>
<feature type="domain" description="Bifunctional inhibitor/plant lipid transfer protein/seed storage helical" evidence="5">
    <location>
        <begin position="30"/>
        <end position="114"/>
    </location>
</feature>
<evidence type="ECO:0000256" key="3">
    <source>
        <dbReference type="RuleBase" id="RU000628"/>
    </source>
</evidence>
<accession>A0A6A4PNV1</accession>
<dbReference type="EMBL" id="WOCE01000012">
    <property type="protein sequence ID" value="KAE9603172.1"/>
    <property type="molecule type" value="Genomic_DNA"/>
</dbReference>
<dbReference type="Proteomes" id="UP000447434">
    <property type="component" value="Chromosome 12"/>
</dbReference>
<keyword evidence="3" id="KW-0813">Transport</keyword>
<organism evidence="6 7">
    <name type="scientific">Lupinus albus</name>
    <name type="common">White lupine</name>
    <name type="synonym">Lupinus termis</name>
    <dbReference type="NCBI Taxonomy" id="3870"/>
    <lineage>
        <taxon>Eukaryota</taxon>
        <taxon>Viridiplantae</taxon>
        <taxon>Streptophyta</taxon>
        <taxon>Embryophyta</taxon>
        <taxon>Tracheophyta</taxon>
        <taxon>Spermatophyta</taxon>
        <taxon>Magnoliopsida</taxon>
        <taxon>eudicotyledons</taxon>
        <taxon>Gunneridae</taxon>
        <taxon>Pentapetalae</taxon>
        <taxon>rosids</taxon>
        <taxon>fabids</taxon>
        <taxon>Fabales</taxon>
        <taxon>Fabaceae</taxon>
        <taxon>Papilionoideae</taxon>
        <taxon>50 kb inversion clade</taxon>
        <taxon>genistoids sensu lato</taxon>
        <taxon>core genistoids</taxon>
        <taxon>Genisteae</taxon>
        <taxon>Lupinus</taxon>
    </lineage>
</organism>
<dbReference type="InterPro" id="IPR036312">
    <property type="entry name" value="Bifun_inhib/LTP/seed_sf"/>
</dbReference>
<dbReference type="SUPFAM" id="SSF47699">
    <property type="entry name" value="Bifunctional inhibitor/lipid-transfer protein/seed storage 2S albumin"/>
    <property type="match status" value="1"/>
</dbReference>
<comment type="caution">
    <text evidence="6">The sequence shown here is derived from an EMBL/GenBank/DDBJ whole genome shotgun (WGS) entry which is preliminary data.</text>
</comment>
<reference evidence="7" key="1">
    <citation type="journal article" date="2020" name="Nat. Commun.">
        <title>Genome sequence of the cluster root forming white lupin.</title>
        <authorList>
            <person name="Hufnagel B."/>
            <person name="Marques A."/>
            <person name="Soriano A."/>
            <person name="Marques L."/>
            <person name="Divol F."/>
            <person name="Doumas P."/>
            <person name="Sallet E."/>
            <person name="Mancinotti D."/>
            <person name="Carrere S."/>
            <person name="Marande W."/>
            <person name="Arribat S."/>
            <person name="Keller J."/>
            <person name="Huneau C."/>
            <person name="Blein T."/>
            <person name="Aime D."/>
            <person name="Laguerre M."/>
            <person name="Taylor J."/>
            <person name="Schubert V."/>
            <person name="Nelson M."/>
            <person name="Geu-Flores F."/>
            <person name="Crespi M."/>
            <person name="Gallardo-Guerrero K."/>
            <person name="Delaux P.-M."/>
            <person name="Salse J."/>
            <person name="Berges H."/>
            <person name="Guyot R."/>
            <person name="Gouzy J."/>
            <person name="Peret B."/>
        </authorList>
    </citation>
    <scope>NUCLEOTIDE SEQUENCE [LARGE SCALE GENOMIC DNA]</scope>
    <source>
        <strain evidence="7">cv. Amiga</strain>
    </source>
</reference>
<evidence type="ECO:0000256" key="1">
    <source>
        <dbReference type="ARBA" id="ARBA00009748"/>
    </source>
</evidence>
<evidence type="ECO:0000256" key="4">
    <source>
        <dbReference type="SAM" id="Phobius"/>
    </source>
</evidence>
<keyword evidence="3" id="KW-0446">Lipid-binding</keyword>
<keyword evidence="4" id="KW-0472">Membrane</keyword>
<dbReference type="InterPro" id="IPR000528">
    <property type="entry name" value="Plant_nsLTP"/>
</dbReference>
<dbReference type="PANTHER" id="PTHR33076">
    <property type="entry name" value="NON-SPECIFIC LIPID-TRANSFER PROTEIN 2-RELATED"/>
    <property type="match status" value="1"/>
</dbReference>
<dbReference type="GO" id="GO:0006869">
    <property type="term" value="P:lipid transport"/>
    <property type="evidence" value="ECO:0007669"/>
    <property type="project" value="InterPro"/>
</dbReference>
<proteinExistence type="inferred from homology"/>
<evidence type="ECO:0000256" key="2">
    <source>
        <dbReference type="ARBA" id="ARBA00023157"/>
    </source>
</evidence>
<comment type="function">
    <text evidence="3">Plant non-specific lipid-transfer proteins transfer phospholipids as well as galactolipids across membranes. May play a role in wax or cutin deposition in the cell walls of expanding epidermal cells and certain secretory tissues.</text>
</comment>
<dbReference type="Pfam" id="PF00234">
    <property type="entry name" value="Tryp_alpha_amyl"/>
    <property type="match status" value="1"/>
</dbReference>
<dbReference type="Gene3D" id="1.10.110.10">
    <property type="entry name" value="Plant lipid-transfer and hydrophobic proteins"/>
    <property type="match status" value="1"/>
</dbReference>
<keyword evidence="4" id="KW-0812">Transmembrane</keyword>
<dbReference type="InterPro" id="IPR016140">
    <property type="entry name" value="Bifunc_inhib/LTP/seed_store"/>
</dbReference>
<comment type="similarity">
    <text evidence="1 3">Belongs to the plant LTP family.</text>
</comment>
<dbReference type="GO" id="GO:0008289">
    <property type="term" value="F:lipid binding"/>
    <property type="evidence" value="ECO:0007669"/>
    <property type="project" value="UniProtKB-KW"/>
</dbReference>
<dbReference type="PROSITE" id="PS00597">
    <property type="entry name" value="PLANT_LTP"/>
    <property type="match status" value="1"/>
</dbReference>
<evidence type="ECO:0000259" key="5">
    <source>
        <dbReference type="SMART" id="SM00499"/>
    </source>
</evidence>
<keyword evidence="7" id="KW-1185">Reference proteome</keyword>
<dbReference type="CDD" id="cd01960">
    <property type="entry name" value="nsLTP1"/>
    <property type="match status" value="1"/>
</dbReference>